<dbReference type="InterPro" id="IPR004481">
    <property type="entry name" value="K/Na/Ca-exchanger"/>
</dbReference>
<dbReference type="Proteomes" id="UP000294028">
    <property type="component" value="Unassembled WGS sequence"/>
</dbReference>
<protein>
    <submittedName>
        <fullName evidence="8">Calcium/sodium antiporter</fullName>
    </submittedName>
</protein>
<feature type="transmembrane region" description="Helical" evidence="5">
    <location>
        <begin position="179"/>
        <end position="197"/>
    </location>
</feature>
<evidence type="ECO:0000256" key="1">
    <source>
        <dbReference type="ARBA" id="ARBA00004141"/>
    </source>
</evidence>
<evidence type="ECO:0000313" key="7">
    <source>
        <dbReference type="EMBL" id="QIB73341.1"/>
    </source>
</evidence>
<evidence type="ECO:0000313" key="10">
    <source>
        <dbReference type="Proteomes" id="UP000465846"/>
    </source>
</evidence>
<dbReference type="GO" id="GO:0005886">
    <property type="term" value="C:plasma membrane"/>
    <property type="evidence" value="ECO:0007669"/>
    <property type="project" value="TreeGrafter"/>
</dbReference>
<dbReference type="GO" id="GO:0006874">
    <property type="term" value="P:intracellular calcium ion homeostasis"/>
    <property type="evidence" value="ECO:0007669"/>
    <property type="project" value="TreeGrafter"/>
</dbReference>
<evidence type="ECO:0000313" key="9">
    <source>
        <dbReference type="Proteomes" id="UP000294028"/>
    </source>
</evidence>
<organism evidence="8 9">
    <name type="scientific">Halogeometricum borinquense</name>
    <dbReference type="NCBI Taxonomy" id="60847"/>
    <lineage>
        <taxon>Archaea</taxon>
        <taxon>Methanobacteriati</taxon>
        <taxon>Methanobacteriota</taxon>
        <taxon>Stenosarchaea group</taxon>
        <taxon>Halobacteria</taxon>
        <taxon>Halobacteriales</taxon>
        <taxon>Haloferacaceae</taxon>
        <taxon>Halogeometricum</taxon>
    </lineage>
</organism>
<dbReference type="PANTHER" id="PTHR10846">
    <property type="entry name" value="SODIUM/POTASSIUM/CALCIUM EXCHANGER"/>
    <property type="match status" value="1"/>
</dbReference>
<dbReference type="EMBL" id="RZHH01000002">
    <property type="protein sequence ID" value="RYJ13027.1"/>
    <property type="molecule type" value="Genomic_DNA"/>
</dbReference>
<keyword evidence="4 5" id="KW-0472">Membrane</keyword>
<dbReference type="Proteomes" id="UP000465846">
    <property type="component" value="Chromosome"/>
</dbReference>
<evidence type="ECO:0000256" key="2">
    <source>
        <dbReference type="ARBA" id="ARBA00022692"/>
    </source>
</evidence>
<evidence type="ECO:0000256" key="5">
    <source>
        <dbReference type="SAM" id="Phobius"/>
    </source>
</evidence>
<accession>A0A482T897</accession>
<dbReference type="InterPro" id="IPR044880">
    <property type="entry name" value="NCX_ion-bd_dom_sf"/>
</dbReference>
<keyword evidence="2 5" id="KW-0812">Transmembrane</keyword>
<reference evidence="8 9" key="1">
    <citation type="submission" date="2018-12" db="EMBL/GenBank/DDBJ databases">
        <title>Genome analysis provides insights into bioremediation potentialities of Halogeometricum borinquense strain N11.</title>
        <authorList>
            <person name="Najjari A."/>
            <person name="Youssef N."/>
            <person name="Fhoula I."/>
            <person name="Ben Dhia O."/>
            <person name="Mahjoubi M."/>
            <person name="Ouzari H.I."/>
            <person name="Cherif A."/>
        </authorList>
    </citation>
    <scope>NUCLEOTIDE SEQUENCE [LARGE SCALE GENOMIC DNA]</scope>
    <source>
        <strain evidence="8 9">N11</strain>
    </source>
</reference>
<dbReference type="RefSeq" id="WP_006056482.1">
    <property type="nucleotide sequence ID" value="NZ_CP048739.1"/>
</dbReference>
<dbReference type="PANTHER" id="PTHR10846:SF8">
    <property type="entry name" value="INNER MEMBRANE PROTEIN YRBG"/>
    <property type="match status" value="1"/>
</dbReference>
<feature type="transmembrane region" description="Helical" evidence="5">
    <location>
        <begin position="248"/>
        <end position="270"/>
    </location>
</feature>
<feature type="domain" description="Sodium/calcium exchanger membrane region" evidence="6">
    <location>
        <begin position="180"/>
        <end position="316"/>
    </location>
</feature>
<name>A0A482T897_9EURY</name>
<dbReference type="InterPro" id="IPR004837">
    <property type="entry name" value="NaCa_Exmemb"/>
</dbReference>
<feature type="transmembrane region" description="Helical" evidence="5">
    <location>
        <begin position="12"/>
        <end position="29"/>
    </location>
</feature>
<evidence type="ECO:0000313" key="8">
    <source>
        <dbReference type="EMBL" id="RYJ13027.1"/>
    </source>
</evidence>
<evidence type="ECO:0000256" key="4">
    <source>
        <dbReference type="ARBA" id="ARBA00023136"/>
    </source>
</evidence>
<dbReference type="GO" id="GO:0008273">
    <property type="term" value="F:calcium, potassium:sodium antiporter activity"/>
    <property type="evidence" value="ECO:0007669"/>
    <property type="project" value="TreeGrafter"/>
</dbReference>
<dbReference type="Pfam" id="PF01699">
    <property type="entry name" value="Na_Ca_ex"/>
    <property type="match status" value="2"/>
</dbReference>
<dbReference type="EMBL" id="CP048739">
    <property type="protein sequence ID" value="QIB73341.1"/>
    <property type="molecule type" value="Genomic_DNA"/>
</dbReference>
<dbReference type="NCBIfam" id="TIGR00367">
    <property type="entry name" value="calcium/sodium antiporter"/>
    <property type="match status" value="1"/>
</dbReference>
<sequence>MASTVLLSTDMALLLVGVVALYAGAEFLVRAASRLAIGFGIRAAVVGVTVVAFATTAPELAVVLLSGFSYSTNLGLGAIVGSNIANIGLVLGLSALVRPLNVDESVLIRHVPFMFAAAGLLVLLGMDGRIGTFDGVVLLAVLAVFTSYLLYRVRASRPDAIPVEDVDVDDDSSVGVRDAVILLAGLGLLLLGSRWLIQGGQGVLKAYGFGERFIGLTVLAFGTSLPELAASIVSAAKGEAQFSIGNVVGSNIYNILAVIGVLAVLVPVGVPAETLALDFPALVVFTVVVVALMAYGRTVSRADGAVLVVGYLGFFSLLL</sequence>
<feature type="domain" description="Sodium/calcium exchanger membrane region" evidence="6">
    <location>
        <begin position="11"/>
        <end position="150"/>
    </location>
</feature>
<keyword evidence="3 5" id="KW-1133">Transmembrane helix</keyword>
<dbReference type="AlphaFoldDB" id="A0A482T897"/>
<gene>
    <name evidence="8" type="ORF">ELS19_02955</name>
    <name evidence="7" type="ORF">G3I44_03020</name>
</gene>
<feature type="transmembrane region" description="Helical" evidence="5">
    <location>
        <begin position="74"/>
        <end position="97"/>
    </location>
</feature>
<dbReference type="GO" id="GO:0005262">
    <property type="term" value="F:calcium channel activity"/>
    <property type="evidence" value="ECO:0007669"/>
    <property type="project" value="TreeGrafter"/>
</dbReference>
<feature type="transmembrane region" description="Helical" evidence="5">
    <location>
        <begin position="41"/>
        <end position="68"/>
    </location>
</feature>
<reference evidence="7 10" key="2">
    <citation type="submission" date="2020-02" db="EMBL/GenBank/DDBJ databases">
        <title>Whole genome sequence of Halogeometricum borinquense strain wsp4.</title>
        <authorList>
            <person name="Verma D.K."/>
            <person name="Gopal K."/>
            <person name="Prasad E.S."/>
        </authorList>
    </citation>
    <scope>NUCLEOTIDE SEQUENCE [LARGE SCALE GENOMIC DNA]</scope>
    <source>
        <strain evidence="7">Wsp4</strain>
        <strain evidence="10">wsp4</strain>
    </source>
</reference>
<evidence type="ECO:0000259" key="6">
    <source>
        <dbReference type="Pfam" id="PF01699"/>
    </source>
</evidence>
<dbReference type="Gene3D" id="1.20.1420.30">
    <property type="entry name" value="NCX, central ion-binding region"/>
    <property type="match status" value="1"/>
</dbReference>
<feature type="transmembrane region" description="Helical" evidence="5">
    <location>
        <begin position="106"/>
        <end position="124"/>
    </location>
</feature>
<dbReference type="GeneID" id="9994321"/>
<feature type="transmembrane region" description="Helical" evidence="5">
    <location>
        <begin position="213"/>
        <end position="236"/>
    </location>
</feature>
<feature type="transmembrane region" description="Helical" evidence="5">
    <location>
        <begin position="130"/>
        <end position="151"/>
    </location>
</feature>
<evidence type="ECO:0000256" key="3">
    <source>
        <dbReference type="ARBA" id="ARBA00022989"/>
    </source>
</evidence>
<comment type="subcellular location">
    <subcellularLocation>
        <location evidence="1">Membrane</location>
        <topology evidence="1">Multi-pass membrane protein</topology>
    </subcellularLocation>
</comment>
<feature type="transmembrane region" description="Helical" evidence="5">
    <location>
        <begin position="276"/>
        <end position="295"/>
    </location>
</feature>
<dbReference type="OMA" id="NIFNMVI"/>
<proteinExistence type="predicted"/>